<evidence type="ECO:0000313" key="3">
    <source>
        <dbReference type="Proteomes" id="UP001316384"/>
    </source>
</evidence>
<dbReference type="InterPro" id="IPR013783">
    <property type="entry name" value="Ig-like_fold"/>
</dbReference>
<evidence type="ECO:0000313" key="2">
    <source>
        <dbReference type="EMBL" id="UUI71004.1"/>
    </source>
</evidence>
<keyword evidence="3" id="KW-1185">Reference proteome</keyword>
<protein>
    <recommendedName>
        <fullName evidence="4">Fibronectin type-III domain-containing protein</fullName>
    </recommendedName>
</protein>
<name>A0ABY5KMK7_9CELL</name>
<gene>
    <name evidence="2" type="ORF">NP048_14560</name>
</gene>
<proteinExistence type="predicted"/>
<organism evidence="2 3">
    <name type="scientific">Cellulomonas xiejunii</name>
    <dbReference type="NCBI Taxonomy" id="2968083"/>
    <lineage>
        <taxon>Bacteria</taxon>
        <taxon>Bacillati</taxon>
        <taxon>Actinomycetota</taxon>
        <taxon>Actinomycetes</taxon>
        <taxon>Micrococcales</taxon>
        <taxon>Cellulomonadaceae</taxon>
        <taxon>Cellulomonas</taxon>
    </lineage>
</organism>
<feature type="transmembrane region" description="Helical" evidence="1">
    <location>
        <begin position="227"/>
        <end position="246"/>
    </location>
</feature>
<dbReference type="Gene3D" id="2.60.40.10">
    <property type="entry name" value="Immunoglobulins"/>
    <property type="match status" value="1"/>
</dbReference>
<dbReference type="EMBL" id="CP101987">
    <property type="protein sequence ID" value="UUI71004.1"/>
    <property type="molecule type" value="Genomic_DNA"/>
</dbReference>
<dbReference type="SUPFAM" id="SSF49265">
    <property type="entry name" value="Fibronectin type III"/>
    <property type="match status" value="1"/>
</dbReference>
<keyword evidence="1" id="KW-1133">Transmembrane helix</keyword>
<accession>A0ABY5KMK7</accession>
<keyword evidence="1" id="KW-0812">Transmembrane</keyword>
<reference evidence="2 3" key="1">
    <citation type="submission" date="2022-07" db="EMBL/GenBank/DDBJ databases">
        <title>Novel species in genus cellulomonas.</title>
        <authorList>
            <person name="Ye L."/>
        </authorList>
    </citation>
    <scope>NUCLEOTIDE SEQUENCE [LARGE SCALE GENOMIC DNA]</scope>
    <source>
        <strain evidence="3">zg-B89</strain>
    </source>
</reference>
<dbReference type="InterPro" id="IPR036116">
    <property type="entry name" value="FN3_sf"/>
</dbReference>
<dbReference type="Proteomes" id="UP001316384">
    <property type="component" value="Chromosome"/>
</dbReference>
<evidence type="ECO:0008006" key="4">
    <source>
        <dbReference type="Google" id="ProtNLM"/>
    </source>
</evidence>
<sequence length="470" mass="48505">MDVVTDPVLELADRVLAVDPGGEARTRVTVHHTGDVVAQYRVEVLGEAARWSTVTPHLVSVLPGEEQGVTVDVVFRPPAPPAAPAGDVPFGVRCVSLEHRDVAAVVEGDLVVSPVQGLDARLRPDGPGGARAGRFRVELQNVGTTPLEVTLQVGDAAGLLRFALAPHRATVPAGGTVVALLAVGARAPRLLGPPVPHPFTVTYAEAASLHGGELTGTWEQRAVVRTWWLVVAALVVAALVLGWLWLRGQGGAVDLAAGSPPPVVLTAVEPGQRQVRLVWERSAYASGYVVRERTESGEGTGVESVDAQDQTSFTWPEREPGVHCYDVAAVAGDVTGPASPQQCVEVTDVAPTPTAEASPTAAAGGQGVPWEPVGWYVVFNSFSLADAAAATAPQELLAQLQTAGATGVRIMDSRGSVAVADGPGDAGMTVVVKDGFATEADASAQCTQFRAVAGFCITQPPAAPVPAVTP</sequence>
<evidence type="ECO:0000256" key="1">
    <source>
        <dbReference type="SAM" id="Phobius"/>
    </source>
</evidence>
<dbReference type="RefSeq" id="WP_227576339.1">
    <property type="nucleotide sequence ID" value="NZ_CP101987.1"/>
</dbReference>
<keyword evidence="1" id="KW-0472">Membrane</keyword>